<evidence type="ECO:0000313" key="3">
    <source>
        <dbReference type="Proteomes" id="UP001345013"/>
    </source>
</evidence>
<comment type="caution">
    <text evidence="2">The sequence shown here is derived from an EMBL/GenBank/DDBJ whole genome shotgun (WGS) entry which is preliminary data.</text>
</comment>
<evidence type="ECO:0000313" key="2">
    <source>
        <dbReference type="EMBL" id="KAK5081815.1"/>
    </source>
</evidence>
<feature type="compositionally biased region" description="Acidic residues" evidence="1">
    <location>
        <begin position="56"/>
        <end position="65"/>
    </location>
</feature>
<name>A0ABR0K0X5_9EURO</name>
<feature type="region of interest" description="Disordered" evidence="1">
    <location>
        <begin position="1"/>
        <end position="23"/>
    </location>
</feature>
<accession>A0ABR0K0X5</accession>
<sequence length="147" mass="16394">MSSKSGSTQEAPMQNTFQMKDSNDRLEAITWDVFRERVDGNGNYRGSPGDQNSDLSDNDQPEDGADAGPTVFCERCGKAMRGDREIPSGSDADKASRLCIDCGKKKRPRKVERVFSGSSGLVLRFRKEENSENWSLLRRPYQGHGTK</sequence>
<feature type="region of interest" description="Disordered" evidence="1">
    <location>
        <begin position="37"/>
        <end position="70"/>
    </location>
</feature>
<protein>
    <submittedName>
        <fullName evidence="2">Uncharacterized protein</fullName>
    </submittedName>
</protein>
<dbReference type="EMBL" id="JAVRRG010000134">
    <property type="protein sequence ID" value="KAK5081815.1"/>
    <property type="molecule type" value="Genomic_DNA"/>
</dbReference>
<evidence type="ECO:0000256" key="1">
    <source>
        <dbReference type="SAM" id="MobiDB-lite"/>
    </source>
</evidence>
<feature type="compositionally biased region" description="Polar residues" evidence="1">
    <location>
        <begin position="1"/>
        <end position="20"/>
    </location>
</feature>
<reference evidence="2 3" key="1">
    <citation type="submission" date="2023-08" db="EMBL/GenBank/DDBJ databases">
        <title>Black Yeasts Isolated from many extreme environments.</title>
        <authorList>
            <person name="Coleine C."/>
            <person name="Stajich J.E."/>
            <person name="Selbmann L."/>
        </authorList>
    </citation>
    <scope>NUCLEOTIDE SEQUENCE [LARGE SCALE GENOMIC DNA]</scope>
    <source>
        <strain evidence="2 3">CCFEE 5885</strain>
    </source>
</reference>
<organism evidence="2 3">
    <name type="scientific">Lithohypha guttulata</name>
    <dbReference type="NCBI Taxonomy" id="1690604"/>
    <lineage>
        <taxon>Eukaryota</taxon>
        <taxon>Fungi</taxon>
        <taxon>Dikarya</taxon>
        <taxon>Ascomycota</taxon>
        <taxon>Pezizomycotina</taxon>
        <taxon>Eurotiomycetes</taxon>
        <taxon>Chaetothyriomycetidae</taxon>
        <taxon>Chaetothyriales</taxon>
        <taxon>Trichomeriaceae</taxon>
        <taxon>Lithohypha</taxon>
    </lineage>
</organism>
<gene>
    <name evidence="2" type="ORF">LTR24_008118</name>
</gene>
<proteinExistence type="predicted"/>
<keyword evidence="3" id="KW-1185">Reference proteome</keyword>
<dbReference type="Proteomes" id="UP001345013">
    <property type="component" value="Unassembled WGS sequence"/>
</dbReference>